<comment type="caution">
    <text evidence="2">The sequence shown here is derived from an EMBL/GenBank/DDBJ whole genome shotgun (WGS) entry which is preliminary data.</text>
</comment>
<gene>
    <name evidence="2" type="ORF">ACHAW5_010567</name>
</gene>
<evidence type="ECO:0000256" key="1">
    <source>
        <dbReference type="SAM" id="MobiDB-lite"/>
    </source>
</evidence>
<keyword evidence="3" id="KW-1185">Reference proteome</keyword>
<dbReference type="EMBL" id="JALLAZ020000716">
    <property type="protein sequence ID" value="KAL3788704.1"/>
    <property type="molecule type" value="Genomic_DNA"/>
</dbReference>
<dbReference type="Proteomes" id="UP001530315">
    <property type="component" value="Unassembled WGS sequence"/>
</dbReference>
<dbReference type="Pfam" id="PF14885">
    <property type="entry name" value="GHL15"/>
    <property type="match status" value="1"/>
</dbReference>
<feature type="region of interest" description="Disordered" evidence="1">
    <location>
        <begin position="275"/>
        <end position="308"/>
    </location>
</feature>
<organism evidence="2 3">
    <name type="scientific">Stephanodiscus triporus</name>
    <dbReference type="NCBI Taxonomy" id="2934178"/>
    <lineage>
        <taxon>Eukaryota</taxon>
        <taxon>Sar</taxon>
        <taxon>Stramenopiles</taxon>
        <taxon>Ochrophyta</taxon>
        <taxon>Bacillariophyta</taxon>
        <taxon>Coscinodiscophyceae</taxon>
        <taxon>Thalassiosirophycidae</taxon>
        <taxon>Stephanodiscales</taxon>
        <taxon>Stephanodiscaceae</taxon>
        <taxon>Stephanodiscus</taxon>
    </lineage>
</organism>
<proteinExistence type="predicted"/>
<reference evidence="2 3" key="1">
    <citation type="submission" date="2024-10" db="EMBL/GenBank/DDBJ databases">
        <title>Updated reference genomes for cyclostephanoid diatoms.</title>
        <authorList>
            <person name="Roberts W.R."/>
            <person name="Alverson A.J."/>
        </authorList>
    </citation>
    <scope>NUCLEOTIDE SEQUENCE [LARGE SCALE GENOMIC DNA]</scope>
    <source>
        <strain evidence="2 3">AJA276-08</strain>
    </source>
</reference>
<accession>A0ABD3PLX8</accession>
<evidence type="ECO:0008006" key="4">
    <source>
        <dbReference type="Google" id="ProtNLM"/>
    </source>
</evidence>
<dbReference type="InterPro" id="IPR029455">
    <property type="entry name" value="GHL15"/>
</dbReference>
<sequence length="346" mass="38939">MVHYEGYDANKDFKEEWALSNPSNNQPIKWRGKFLSYDHTNLEFREWWIQRGLDMLAHDEIDGIFIDAICKISNAALVSIKGEAWVEQHGEAYLATAKQLRERLPPGKILIGNVLRSAITDGNYRNLQYLDGSYLENWADPQHLVMSIQLMKKALNEGYLIMLNADMSYTDFGGIDSLDARYDLLNQPEFIDFPLGCFLLVVEPHAYFSYHSGVDANPSKLDVFDNNRFEAITRKLGKPLGDYADEGGGGFSREFEHLKVHVNMTLQQGTLSVTDRPTSTLVGNSSSVPTLSPTEPTQTCIQTSENSGRLNPYECPCLAPGCVSVEPRCCSNKCRITMRNVSFCID</sequence>
<name>A0ABD3PLX8_9STRA</name>
<evidence type="ECO:0000313" key="2">
    <source>
        <dbReference type="EMBL" id="KAL3788704.1"/>
    </source>
</evidence>
<evidence type="ECO:0000313" key="3">
    <source>
        <dbReference type="Proteomes" id="UP001530315"/>
    </source>
</evidence>
<protein>
    <recommendedName>
        <fullName evidence="4">Glycoside-hydrolase family GH114 TIM-barrel domain-containing protein</fullName>
    </recommendedName>
</protein>
<dbReference type="AlphaFoldDB" id="A0ABD3PLX8"/>